<evidence type="ECO:0000313" key="2">
    <source>
        <dbReference type="Proteomes" id="UP000606730"/>
    </source>
</evidence>
<dbReference type="EMBL" id="BMKN01000001">
    <property type="protein sequence ID" value="GGE37191.1"/>
    <property type="molecule type" value="Genomic_DNA"/>
</dbReference>
<evidence type="ECO:0000313" key="1">
    <source>
        <dbReference type="EMBL" id="GGE37191.1"/>
    </source>
</evidence>
<dbReference type="OrthoDB" id="7867799at2"/>
<sequence>MALAQTNTTHGFGLTRALAAFGRGFIAFMDNWSQASSRMEKVKALQALSDEQLAERGLKRDDIVRYVFADRYWV</sequence>
<accession>A0A917ABN8</accession>
<dbReference type="RefSeq" id="WP_095596928.1">
    <property type="nucleotide sequence ID" value="NZ_BMKN01000001.1"/>
</dbReference>
<organism evidence="1 2">
    <name type="scientific">Actibacterium pelagium</name>
    <dbReference type="NCBI Taxonomy" id="2029103"/>
    <lineage>
        <taxon>Bacteria</taxon>
        <taxon>Pseudomonadati</taxon>
        <taxon>Pseudomonadota</taxon>
        <taxon>Alphaproteobacteria</taxon>
        <taxon>Rhodobacterales</taxon>
        <taxon>Roseobacteraceae</taxon>
        <taxon>Actibacterium</taxon>
    </lineage>
</organism>
<reference evidence="1" key="1">
    <citation type="journal article" date="2014" name="Int. J. Syst. Evol. Microbiol.">
        <title>Complete genome sequence of Corynebacterium casei LMG S-19264T (=DSM 44701T), isolated from a smear-ripened cheese.</title>
        <authorList>
            <consortium name="US DOE Joint Genome Institute (JGI-PGF)"/>
            <person name="Walter F."/>
            <person name="Albersmeier A."/>
            <person name="Kalinowski J."/>
            <person name="Ruckert C."/>
        </authorList>
    </citation>
    <scope>NUCLEOTIDE SEQUENCE</scope>
    <source>
        <strain evidence="1">CGMCC 1.16012</strain>
    </source>
</reference>
<gene>
    <name evidence="1" type="ORF">GCM10011517_01150</name>
</gene>
<evidence type="ECO:0008006" key="3">
    <source>
        <dbReference type="Google" id="ProtNLM"/>
    </source>
</evidence>
<dbReference type="AlphaFoldDB" id="A0A917ABN8"/>
<dbReference type="Proteomes" id="UP000606730">
    <property type="component" value="Unassembled WGS sequence"/>
</dbReference>
<name>A0A917ABN8_9RHOB</name>
<reference evidence="1" key="2">
    <citation type="submission" date="2020-09" db="EMBL/GenBank/DDBJ databases">
        <authorList>
            <person name="Sun Q."/>
            <person name="Zhou Y."/>
        </authorList>
    </citation>
    <scope>NUCLEOTIDE SEQUENCE</scope>
    <source>
        <strain evidence="1">CGMCC 1.16012</strain>
    </source>
</reference>
<comment type="caution">
    <text evidence="1">The sequence shown here is derived from an EMBL/GenBank/DDBJ whole genome shotgun (WGS) entry which is preliminary data.</text>
</comment>
<protein>
    <recommendedName>
        <fullName evidence="3">DUF1127 domain-containing protein</fullName>
    </recommendedName>
</protein>
<keyword evidence="2" id="KW-1185">Reference proteome</keyword>
<proteinExistence type="predicted"/>